<sequence length="349" mass="40683">MVRCDIIDAISQILQRLRHNNKPFGGVQMVFIGDLFQLSPIADSRFWEFLGEFYKNEFFFESYAFKNKKFKYIELEKIYRQSDPVFIDLLNRVRENETTISDLQLLNSRLRNINNHSLDGYITLSTHRKDADSLNSIKLAKLTTKLYSFNSIITGMFDEKSAPADILLSIKVGAQVMLIKNNLPDYYNGSMGVVEKIEEERSINENGEELIEDVIYIKLYSNNEVVKVFRNVWEEHKYTYNREKKRIEPEVIGTFTQFPIKLAWAITIHKSQGLTFDKVIIDAGKAFTHGQTYVALSRCRSLEGTLLKTRIDKKSIIVNENVLEFMQQQMKNKQADFDLDDDLDDDFPF</sequence>
<feature type="domain" description="UvrD-like helicase C-terminal" evidence="2">
    <location>
        <begin position="262"/>
        <end position="299"/>
    </location>
</feature>
<dbReference type="InterPro" id="IPR027785">
    <property type="entry name" value="UvrD-like_helicase_C"/>
</dbReference>
<dbReference type="PANTHER" id="PTHR47642">
    <property type="entry name" value="ATP-DEPENDENT DNA HELICASE"/>
    <property type="match status" value="1"/>
</dbReference>
<dbReference type="CDD" id="cd18809">
    <property type="entry name" value="SF1_C_RecD"/>
    <property type="match status" value="1"/>
</dbReference>
<dbReference type="Gene3D" id="3.40.50.300">
    <property type="entry name" value="P-loop containing nucleotide triphosphate hydrolases"/>
    <property type="match status" value="2"/>
</dbReference>
<dbReference type="GO" id="GO:0000723">
    <property type="term" value="P:telomere maintenance"/>
    <property type="evidence" value="ECO:0007669"/>
    <property type="project" value="InterPro"/>
</dbReference>
<keyword evidence="3" id="KW-0547">Nucleotide-binding</keyword>
<dbReference type="Proteomes" id="UP000234781">
    <property type="component" value="Chromosome"/>
</dbReference>
<dbReference type="EMBL" id="CP136962">
    <property type="protein sequence ID" value="WOS99034.1"/>
    <property type="molecule type" value="Genomic_DNA"/>
</dbReference>
<organism evidence="3 4">
    <name type="scientific">Neisseria perflava</name>
    <dbReference type="NCBI Taxonomy" id="33053"/>
    <lineage>
        <taxon>Bacteria</taxon>
        <taxon>Pseudomonadati</taxon>
        <taxon>Pseudomonadota</taxon>
        <taxon>Betaproteobacteria</taxon>
        <taxon>Neisseriales</taxon>
        <taxon>Neisseriaceae</taxon>
        <taxon>Neisseria</taxon>
    </lineage>
</organism>
<dbReference type="GO" id="GO:0003678">
    <property type="term" value="F:DNA helicase activity"/>
    <property type="evidence" value="ECO:0007669"/>
    <property type="project" value="InterPro"/>
</dbReference>
<evidence type="ECO:0000259" key="1">
    <source>
        <dbReference type="Pfam" id="PF05970"/>
    </source>
</evidence>
<dbReference type="InterPro" id="IPR027417">
    <property type="entry name" value="P-loop_NTPase"/>
</dbReference>
<keyword evidence="4" id="KW-1185">Reference proteome</keyword>
<evidence type="ECO:0000313" key="4">
    <source>
        <dbReference type="Proteomes" id="UP000234781"/>
    </source>
</evidence>
<evidence type="ECO:0000259" key="2">
    <source>
        <dbReference type="Pfam" id="PF13538"/>
    </source>
</evidence>
<accession>A0A9X7F7K1</accession>
<keyword evidence="3" id="KW-0067">ATP-binding</keyword>
<dbReference type="PANTHER" id="PTHR47642:SF7">
    <property type="entry name" value="ATP-DEPENDENT DNA HELICASE PIF1"/>
    <property type="match status" value="1"/>
</dbReference>
<gene>
    <name evidence="3" type="ORF">CYJ98_005070</name>
</gene>
<dbReference type="RefSeq" id="WP_101755586.1">
    <property type="nucleotide sequence ID" value="NZ_CP136962.1"/>
</dbReference>
<dbReference type="Pfam" id="PF13538">
    <property type="entry name" value="UvrD_C_2"/>
    <property type="match status" value="1"/>
</dbReference>
<reference evidence="4" key="1">
    <citation type="submission" date="2017-12" db="EMBL/GenBank/DDBJ databases">
        <title>Phylogenetic diversity of female urinary microbiome.</title>
        <authorList>
            <person name="Thomas-White K."/>
            <person name="Wolfe A.J."/>
        </authorList>
    </citation>
    <scope>NUCLEOTIDE SEQUENCE [LARGE SCALE GENOMIC DNA]</scope>
    <source>
        <strain evidence="4">UMB0023</strain>
    </source>
</reference>
<name>A0A9X7F7K1_NEIPE</name>
<dbReference type="GO" id="GO:0005524">
    <property type="term" value="F:ATP binding"/>
    <property type="evidence" value="ECO:0007669"/>
    <property type="project" value="UniProtKB-KW"/>
</dbReference>
<feature type="domain" description="DNA helicase Pif1-like DEAD-box helicase" evidence="1">
    <location>
        <begin position="1"/>
        <end position="84"/>
    </location>
</feature>
<dbReference type="InterPro" id="IPR051055">
    <property type="entry name" value="PIF1_helicase"/>
</dbReference>
<dbReference type="Pfam" id="PF05970">
    <property type="entry name" value="PIF1"/>
    <property type="match status" value="1"/>
</dbReference>
<dbReference type="GO" id="GO:0006281">
    <property type="term" value="P:DNA repair"/>
    <property type="evidence" value="ECO:0007669"/>
    <property type="project" value="InterPro"/>
</dbReference>
<dbReference type="AlphaFoldDB" id="A0A9X7F7K1"/>
<protein>
    <submittedName>
        <fullName evidence="3">ATP-binding domain-containing protein</fullName>
    </submittedName>
</protein>
<dbReference type="SUPFAM" id="SSF52540">
    <property type="entry name" value="P-loop containing nucleoside triphosphate hydrolases"/>
    <property type="match status" value="1"/>
</dbReference>
<evidence type="ECO:0000313" key="3">
    <source>
        <dbReference type="EMBL" id="WOS99034.1"/>
    </source>
</evidence>
<proteinExistence type="predicted"/>
<dbReference type="InterPro" id="IPR010285">
    <property type="entry name" value="DNA_helicase_pif1-like_DEAD"/>
</dbReference>